<dbReference type="OrthoDB" id="5443440at2"/>
<evidence type="ECO:0000313" key="8">
    <source>
        <dbReference type="Proteomes" id="UP000248689"/>
    </source>
</evidence>
<keyword evidence="3" id="KW-0479">Metal-binding</keyword>
<evidence type="ECO:0000313" key="7">
    <source>
        <dbReference type="EMBL" id="RAL19920.1"/>
    </source>
</evidence>
<protein>
    <submittedName>
        <fullName evidence="7">MBL fold metallo-hydrolase</fullName>
    </submittedName>
</protein>
<reference evidence="8" key="1">
    <citation type="submission" date="2018-02" db="EMBL/GenBank/DDBJ databases">
        <title>Glaesserella australis sp. nov., isolated from the lungs of pigs.</title>
        <authorList>
            <person name="Turni C."/>
            <person name="Christensen H."/>
        </authorList>
    </citation>
    <scope>NUCLEOTIDE SEQUENCE [LARGE SCALE GENOMIC DNA]</scope>
    <source>
        <strain evidence="8">HS4635</strain>
    </source>
</reference>
<dbReference type="Proteomes" id="UP000248689">
    <property type="component" value="Unassembled WGS sequence"/>
</dbReference>
<dbReference type="SMART" id="SM00849">
    <property type="entry name" value="Lactamase_B"/>
    <property type="match status" value="1"/>
</dbReference>
<evidence type="ECO:0000256" key="3">
    <source>
        <dbReference type="ARBA" id="ARBA00022723"/>
    </source>
</evidence>
<dbReference type="AlphaFoldDB" id="A0A328C4G5"/>
<name>A0A328C4G5_9PAST</name>
<keyword evidence="8" id="KW-1185">Reference proteome</keyword>
<evidence type="ECO:0000259" key="6">
    <source>
        <dbReference type="SMART" id="SM00849"/>
    </source>
</evidence>
<dbReference type="CDD" id="cd07729">
    <property type="entry name" value="AHL_lactonase_MBL-fold"/>
    <property type="match status" value="1"/>
</dbReference>
<dbReference type="GO" id="GO:0016787">
    <property type="term" value="F:hydrolase activity"/>
    <property type="evidence" value="ECO:0007669"/>
    <property type="project" value="UniProtKB-KW"/>
</dbReference>
<keyword evidence="5" id="KW-0862">Zinc</keyword>
<proteinExistence type="inferred from homology"/>
<evidence type="ECO:0000256" key="5">
    <source>
        <dbReference type="ARBA" id="ARBA00022833"/>
    </source>
</evidence>
<gene>
    <name evidence="7" type="ORF">C5N92_00675</name>
</gene>
<dbReference type="GO" id="GO:0046872">
    <property type="term" value="F:metal ion binding"/>
    <property type="evidence" value="ECO:0007669"/>
    <property type="project" value="UniProtKB-KW"/>
</dbReference>
<comment type="caution">
    <text evidence="7">The sequence shown here is derived from an EMBL/GenBank/DDBJ whole genome shotgun (WGS) entry which is preliminary data.</text>
</comment>
<dbReference type="PANTHER" id="PTHR42978:SF7">
    <property type="entry name" value="METALLO-HYDROLASE RV2300C-RELATED"/>
    <property type="match status" value="1"/>
</dbReference>
<comment type="cofactor">
    <cofactor evidence="1">
        <name>Zn(2+)</name>
        <dbReference type="ChEBI" id="CHEBI:29105"/>
    </cofactor>
</comment>
<dbReference type="PANTHER" id="PTHR42978">
    <property type="entry name" value="QUORUM-QUENCHING LACTONASE YTNP-RELATED-RELATED"/>
    <property type="match status" value="1"/>
</dbReference>
<dbReference type="SUPFAM" id="SSF56281">
    <property type="entry name" value="Metallo-hydrolase/oxidoreductase"/>
    <property type="match status" value="1"/>
</dbReference>
<feature type="domain" description="Metallo-beta-lactamase" evidence="6">
    <location>
        <begin position="45"/>
        <end position="263"/>
    </location>
</feature>
<dbReference type="InterPro" id="IPR036866">
    <property type="entry name" value="RibonucZ/Hydroxyglut_hydro"/>
</dbReference>
<sequence>MSIQIHPIQTGDVQIKSKHQVARFHARVARVFDVLIDRHWSPRLPIGCYLIEHPEGLIVVDTGESSHANDKGYQPWWHLFMRFCERRWVKPTEEVGERLKAMGVDPLQVKWVVMTHMHGDHAGGIAHFPNSQFVLSQTEATACLAKNGVMQGYLNMHYPSWFKPNGIEFDDGEFESFASSKKLTQDSKIRLVPTPGHTLGHLSVVVDMGDHYVLLAGDASYTEESMLKGVVDGVAVDADLHNDSTRRMRVLCQRKPTITQFAHDENSGHRLANKVFTVVK</sequence>
<dbReference type="InterPro" id="IPR001279">
    <property type="entry name" value="Metallo-B-lactamas"/>
</dbReference>
<dbReference type="EMBL" id="PTPX01000001">
    <property type="protein sequence ID" value="RAL19920.1"/>
    <property type="molecule type" value="Genomic_DNA"/>
</dbReference>
<dbReference type="Pfam" id="PF00753">
    <property type="entry name" value="Lactamase_B"/>
    <property type="match status" value="1"/>
</dbReference>
<dbReference type="Gene3D" id="3.60.15.10">
    <property type="entry name" value="Ribonuclease Z/Hydroxyacylglutathione hydrolase-like"/>
    <property type="match status" value="1"/>
</dbReference>
<evidence type="ECO:0000256" key="1">
    <source>
        <dbReference type="ARBA" id="ARBA00001947"/>
    </source>
</evidence>
<accession>A0A328C4G5</accession>
<evidence type="ECO:0000256" key="2">
    <source>
        <dbReference type="ARBA" id="ARBA00007749"/>
    </source>
</evidence>
<comment type="similarity">
    <text evidence="2">Belongs to the metallo-beta-lactamase superfamily.</text>
</comment>
<dbReference type="RefSeq" id="WP_111748961.1">
    <property type="nucleotide sequence ID" value="NZ_PTPX01000001.1"/>
</dbReference>
<organism evidence="7 8">
    <name type="scientific">Glaesserella australis</name>
    <dbReference type="NCBI Taxonomy" id="2094024"/>
    <lineage>
        <taxon>Bacteria</taxon>
        <taxon>Pseudomonadati</taxon>
        <taxon>Pseudomonadota</taxon>
        <taxon>Gammaproteobacteria</taxon>
        <taxon>Pasteurellales</taxon>
        <taxon>Pasteurellaceae</taxon>
        <taxon>Glaesserella</taxon>
    </lineage>
</organism>
<dbReference type="InterPro" id="IPR051013">
    <property type="entry name" value="MBL_superfamily_lactonases"/>
</dbReference>
<keyword evidence="4 7" id="KW-0378">Hydrolase</keyword>
<evidence type="ECO:0000256" key="4">
    <source>
        <dbReference type="ARBA" id="ARBA00022801"/>
    </source>
</evidence>